<organism evidence="3 4">
    <name type="scientific">Streptococcus downei MFe28</name>
    <dbReference type="NCBI Taxonomy" id="764290"/>
    <lineage>
        <taxon>Bacteria</taxon>
        <taxon>Bacillati</taxon>
        <taxon>Bacillota</taxon>
        <taxon>Bacilli</taxon>
        <taxon>Lactobacillales</taxon>
        <taxon>Streptococcaceae</taxon>
        <taxon>Streptococcus</taxon>
    </lineage>
</organism>
<evidence type="ECO:0000256" key="1">
    <source>
        <dbReference type="SAM" id="MobiDB-lite"/>
    </source>
</evidence>
<proteinExistence type="predicted"/>
<name>A0A380JG93_STRDO</name>
<reference evidence="3 4" key="1">
    <citation type="submission" date="2018-06" db="EMBL/GenBank/DDBJ databases">
        <authorList>
            <consortium name="Pathogen Informatics"/>
            <person name="Doyle S."/>
        </authorList>
    </citation>
    <scope>NUCLEOTIDE SEQUENCE [LARGE SCALE GENOMIC DNA]</scope>
    <source>
        <strain evidence="4">NCTC 11391</strain>
    </source>
</reference>
<gene>
    <name evidence="3" type="ORF">NCTC11391_01465</name>
</gene>
<keyword evidence="2" id="KW-1133">Transmembrane helix</keyword>
<keyword evidence="4" id="KW-1185">Reference proteome</keyword>
<feature type="compositionally biased region" description="Polar residues" evidence="1">
    <location>
        <begin position="170"/>
        <end position="198"/>
    </location>
</feature>
<feature type="region of interest" description="Disordered" evidence="1">
    <location>
        <begin position="442"/>
        <end position="471"/>
    </location>
</feature>
<dbReference type="AlphaFoldDB" id="A0A380JG93"/>
<evidence type="ECO:0000256" key="2">
    <source>
        <dbReference type="SAM" id="Phobius"/>
    </source>
</evidence>
<keyword evidence="2" id="KW-0812">Transmembrane</keyword>
<feature type="compositionally biased region" description="Basic and acidic residues" evidence="1">
    <location>
        <begin position="442"/>
        <end position="464"/>
    </location>
</feature>
<dbReference type="Proteomes" id="UP000254082">
    <property type="component" value="Unassembled WGS sequence"/>
</dbReference>
<sequence>MTKNEWLEYFQLVNGRQASLEEVKQALESGDFQAEDVADAPQVAEAASLGTETEPVTDLDQAKEVCPSPQVPFSSESSQAGQVEVGPIQNQGEAPAPSSFGPAESPLAQAEPLSQAENPGQGPAHTNQAQTLGGGQGPAPQESSPLPINPDTSRGEGAGVENVNPAPAGTGNQTNIGNQAQPVNPAGVTNQATPDQNPSPVPAQQVAQGFGNAQSQGSQYLGQALPPKKTNKKLKWTLISLAAFIGALLLLGGGYSTWRYTSGNIEGTWQMTDYKVYDEDRERWSSSKDDDAPKDFHSYLKVQKDKSVQHFAYYTAKDYIYNYYDDSSKNYLDTQEYPAVTVASYLGYVEKIDQWNKKIKPSLSKFDYQDKVEEAYKNKLDYNSSDAEDQAKIDAKNYSELMGKKPKYELTYKREGDKLTVKRIKVSTGKEVYVAHYKRLSKDKASSVENDIKDKKTEFKKHMEEADDSDD</sequence>
<accession>A0A380JG93</accession>
<feature type="compositionally biased region" description="Polar residues" evidence="1">
    <location>
        <begin position="205"/>
        <end position="221"/>
    </location>
</feature>
<evidence type="ECO:0000313" key="4">
    <source>
        <dbReference type="Proteomes" id="UP000254082"/>
    </source>
</evidence>
<protein>
    <submittedName>
        <fullName evidence="3">Uncharacterized protein</fullName>
    </submittedName>
</protein>
<dbReference type="OrthoDB" id="2237160at2"/>
<keyword evidence="2" id="KW-0472">Membrane</keyword>
<feature type="compositionally biased region" description="Polar residues" evidence="1">
    <location>
        <begin position="71"/>
        <end position="81"/>
    </location>
</feature>
<dbReference type="EMBL" id="UHFA01000002">
    <property type="protein sequence ID" value="SUN36437.1"/>
    <property type="molecule type" value="Genomic_DNA"/>
</dbReference>
<feature type="region of interest" description="Disordered" evidence="1">
    <location>
        <begin position="31"/>
        <end position="224"/>
    </location>
</feature>
<evidence type="ECO:0000313" key="3">
    <source>
        <dbReference type="EMBL" id="SUN36437.1"/>
    </source>
</evidence>
<feature type="transmembrane region" description="Helical" evidence="2">
    <location>
        <begin position="236"/>
        <end position="258"/>
    </location>
</feature>
<feature type="compositionally biased region" description="Polar residues" evidence="1">
    <location>
        <begin position="141"/>
        <end position="152"/>
    </location>
</feature>
<dbReference type="RefSeq" id="WP_002998148.1">
    <property type="nucleotide sequence ID" value="NZ_UHFA01000002.1"/>
</dbReference>